<evidence type="ECO:0000256" key="2">
    <source>
        <dbReference type="SAM" id="SignalP"/>
    </source>
</evidence>
<evidence type="ECO:0000313" key="4">
    <source>
        <dbReference type="Proteomes" id="UP000827986"/>
    </source>
</evidence>
<dbReference type="Proteomes" id="UP000827986">
    <property type="component" value="Unassembled WGS sequence"/>
</dbReference>
<gene>
    <name evidence="3" type="ORF">KIL84_000549</name>
</gene>
<keyword evidence="4" id="KW-1185">Reference proteome</keyword>
<proteinExistence type="predicted"/>
<evidence type="ECO:0000256" key="1">
    <source>
        <dbReference type="SAM" id="MobiDB-lite"/>
    </source>
</evidence>
<feature type="non-terminal residue" evidence="3">
    <location>
        <position position="1"/>
    </location>
</feature>
<dbReference type="PROSITE" id="PS51257">
    <property type="entry name" value="PROKAR_LIPOPROTEIN"/>
    <property type="match status" value="1"/>
</dbReference>
<evidence type="ECO:0000313" key="3">
    <source>
        <dbReference type="EMBL" id="KAH1169564.1"/>
    </source>
</evidence>
<dbReference type="AlphaFoldDB" id="A0A9D3WWS3"/>
<keyword evidence="2" id="KW-0732">Signal</keyword>
<sequence>MSRPETFAPGSTLLLLLLAACAALCRDGELNVLDDILTDAPDQDDELYNPDSEQDKNEKK</sequence>
<reference evidence="3" key="1">
    <citation type="submission" date="2021-09" db="EMBL/GenBank/DDBJ databases">
        <title>The genome of Mauremys mutica provides insights into the evolution of semi-aquatic lifestyle.</title>
        <authorList>
            <person name="Gong S."/>
            <person name="Gao Y."/>
        </authorList>
    </citation>
    <scope>NUCLEOTIDE SEQUENCE</scope>
    <source>
        <strain evidence="3">MM-2020</strain>
        <tissue evidence="3">Muscle</tissue>
    </source>
</reference>
<feature type="region of interest" description="Disordered" evidence="1">
    <location>
        <begin position="40"/>
        <end position="60"/>
    </location>
</feature>
<name>A0A9D3WWS3_9SAUR</name>
<dbReference type="EMBL" id="JAHDVG010000484">
    <property type="protein sequence ID" value="KAH1169564.1"/>
    <property type="molecule type" value="Genomic_DNA"/>
</dbReference>
<feature type="chain" id="PRO_5039336410" evidence="2">
    <location>
        <begin position="24"/>
        <end position="60"/>
    </location>
</feature>
<organism evidence="3 4">
    <name type="scientific">Mauremys mutica</name>
    <name type="common">yellowpond turtle</name>
    <dbReference type="NCBI Taxonomy" id="74926"/>
    <lineage>
        <taxon>Eukaryota</taxon>
        <taxon>Metazoa</taxon>
        <taxon>Chordata</taxon>
        <taxon>Craniata</taxon>
        <taxon>Vertebrata</taxon>
        <taxon>Euteleostomi</taxon>
        <taxon>Archelosauria</taxon>
        <taxon>Testudinata</taxon>
        <taxon>Testudines</taxon>
        <taxon>Cryptodira</taxon>
        <taxon>Durocryptodira</taxon>
        <taxon>Testudinoidea</taxon>
        <taxon>Geoemydidae</taxon>
        <taxon>Geoemydinae</taxon>
        <taxon>Mauremys</taxon>
    </lineage>
</organism>
<comment type="caution">
    <text evidence="3">The sequence shown here is derived from an EMBL/GenBank/DDBJ whole genome shotgun (WGS) entry which is preliminary data.</text>
</comment>
<protein>
    <submittedName>
        <fullName evidence="3">Uncharacterized protein</fullName>
    </submittedName>
</protein>
<accession>A0A9D3WWS3</accession>
<feature type="signal peptide" evidence="2">
    <location>
        <begin position="1"/>
        <end position="23"/>
    </location>
</feature>